<evidence type="ECO:0000313" key="2">
    <source>
        <dbReference type="Proteomes" id="UP000031166"/>
    </source>
</evidence>
<dbReference type="Proteomes" id="UP000031166">
    <property type="component" value="Unassembled WGS sequence"/>
</dbReference>
<comment type="caution">
    <text evidence="1">The sequence shown here is derived from an EMBL/GenBank/DDBJ whole genome shotgun (WGS) entry which is preliminary data.</text>
</comment>
<evidence type="ECO:0000313" key="1">
    <source>
        <dbReference type="EMBL" id="KIC61113.1"/>
    </source>
</evidence>
<dbReference type="AlphaFoldDB" id="A0A0B4E3E7"/>
<dbReference type="EMBL" id="JWSY01000001">
    <property type="protein sequence ID" value="KIC61113.1"/>
    <property type="molecule type" value="Genomic_DNA"/>
</dbReference>
<protein>
    <recommendedName>
        <fullName evidence="3">DUF883 domain-containing protein</fullName>
    </recommendedName>
</protein>
<proteinExistence type="predicted"/>
<accession>A0A0B4E3E7</accession>
<reference evidence="1 2" key="1">
    <citation type="submission" date="2014-12" db="EMBL/GenBank/DDBJ databases">
        <title>Genome sequencing of Brevundimonas nasdae TPW30.</title>
        <authorList>
            <person name="Tan P.W."/>
            <person name="Chan K.-G."/>
        </authorList>
    </citation>
    <scope>NUCLEOTIDE SEQUENCE [LARGE SCALE GENOMIC DNA]</scope>
    <source>
        <strain evidence="1 2">TPW30</strain>
    </source>
</reference>
<name>A0A0B4E3E7_9CAUL</name>
<organism evidence="1 2">
    <name type="scientific">Brevundimonas nasdae</name>
    <dbReference type="NCBI Taxonomy" id="172043"/>
    <lineage>
        <taxon>Bacteria</taxon>
        <taxon>Pseudomonadati</taxon>
        <taxon>Pseudomonadota</taxon>
        <taxon>Alphaproteobacteria</taxon>
        <taxon>Caulobacterales</taxon>
        <taxon>Caulobacteraceae</taxon>
        <taxon>Brevundimonas</taxon>
    </lineage>
</organism>
<sequence length="99" mass="10907">MDMTNTPIGATSPDDIVQEDDDLTQRLDRQADAILAQGEGRSFGKTTSVRQAVREDAGLVREKISGRVHRVQEDIQDNPMKATLYALGIGVIIGMILRR</sequence>
<evidence type="ECO:0008006" key="3">
    <source>
        <dbReference type="Google" id="ProtNLM"/>
    </source>
</evidence>
<gene>
    <name evidence="1" type="ORF">RM53_00115</name>
</gene>